<dbReference type="KEGG" id="cbot:ATE48_18755"/>
<dbReference type="Gene3D" id="3.40.50.10140">
    <property type="entry name" value="Toll/interleukin-1 receptor homology (TIR) domain"/>
    <property type="match status" value="1"/>
</dbReference>
<dbReference type="Proteomes" id="UP000092498">
    <property type="component" value="Chromosome"/>
</dbReference>
<evidence type="ECO:0000313" key="2">
    <source>
        <dbReference type="Proteomes" id="UP000092498"/>
    </source>
</evidence>
<protein>
    <submittedName>
        <fullName evidence="1">Uncharacterized protein</fullName>
    </submittedName>
</protein>
<proteinExistence type="predicted"/>
<name>A0A1B1AMI8_9PROT</name>
<dbReference type="EMBL" id="CP013244">
    <property type="protein sequence ID" value="ANP47792.1"/>
    <property type="molecule type" value="Genomic_DNA"/>
</dbReference>
<dbReference type="STRING" id="1759059.ATE48_18755"/>
<dbReference type="InterPro" id="IPR035897">
    <property type="entry name" value="Toll_tir_struct_dom_sf"/>
</dbReference>
<evidence type="ECO:0000313" key="1">
    <source>
        <dbReference type="EMBL" id="ANP47792.1"/>
    </source>
</evidence>
<reference evidence="1 2" key="1">
    <citation type="submission" date="2015-11" db="EMBL/GenBank/DDBJ databases">
        <title>Whole-Genome Sequence of Candidatus Oderbacter manganicum from the National Park Lower Oder Valley, Germany.</title>
        <authorList>
            <person name="Braun B."/>
            <person name="Liere K."/>
            <person name="Szewzyk U."/>
        </authorList>
    </citation>
    <scope>NUCLEOTIDE SEQUENCE [LARGE SCALE GENOMIC DNA]</scope>
    <source>
        <strain evidence="1 2">OTSz_A_272</strain>
    </source>
</reference>
<gene>
    <name evidence="1" type="ORF">ATE48_18755</name>
</gene>
<keyword evidence="2" id="KW-1185">Reference proteome</keyword>
<accession>A0A1B1AMI8</accession>
<sequence length="209" mass="23482">MEVVMADKGVDPQFAYWKPGSEERYIRIFMSHRWGQDRELYEQVLAKLRSQGHCIDDVSLNERQQIAGPRGGDVPDLNVQAEVAARIFTADIVIVASRPGITRSEWVMWELRVAAIGYAVPILFLDFDNQQRRAAIVTEIAGLGLQHDVCQPVVTEIVPRVIKLVGGRPKWGMRLQEADPNLRFRGPPLLSAINKKLPYRAALPDISAS</sequence>
<organism evidence="1 2">
    <name type="scientific">Candidatus Viadribacter manganicus</name>
    <dbReference type="NCBI Taxonomy" id="1759059"/>
    <lineage>
        <taxon>Bacteria</taxon>
        <taxon>Pseudomonadati</taxon>
        <taxon>Pseudomonadota</taxon>
        <taxon>Alphaproteobacteria</taxon>
        <taxon>Hyphomonadales</taxon>
        <taxon>Hyphomonadaceae</taxon>
        <taxon>Candidatus Viadribacter</taxon>
    </lineage>
</organism>
<dbReference type="InParanoid" id="A0A1B1AMI8"/>
<dbReference type="AlphaFoldDB" id="A0A1B1AMI8"/>
<dbReference type="OrthoDB" id="6638102at2"/>